<evidence type="ECO:0000313" key="2">
    <source>
        <dbReference type="Proteomes" id="UP000321083"/>
    </source>
</evidence>
<keyword evidence="2" id="KW-1185">Reference proteome</keyword>
<dbReference type="AlphaFoldDB" id="A0A5C6MHF9"/>
<dbReference type="EMBL" id="SRHE01000019">
    <property type="protein sequence ID" value="TWW12324.1"/>
    <property type="molecule type" value="Genomic_DNA"/>
</dbReference>
<evidence type="ECO:0000313" key="1">
    <source>
        <dbReference type="EMBL" id="TWW12324.1"/>
    </source>
</evidence>
<dbReference type="Proteomes" id="UP000321083">
    <property type="component" value="Unassembled WGS sequence"/>
</dbReference>
<accession>A0A5C6MHF9</accession>
<name>A0A5C6MHF9_9PLAN</name>
<reference evidence="1 2" key="1">
    <citation type="submission" date="2019-08" db="EMBL/GenBank/DDBJ databases">
        <title>100 year-old enigma solved: identification of Planctomyces bekefii, the type genus and species of the phylum Planctomycetes.</title>
        <authorList>
            <person name="Svetlana D.N."/>
            <person name="Overmann J."/>
        </authorList>
    </citation>
    <scope>NUCLEOTIDE SEQUENCE [LARGE SCALE GENOMIC DNA]</scope>
    <source>
        <strain evidence="1">Phe10_nw2017</strain>
    </source>
</reference>
<protein>
    <submittedName>
        <fullName evidence="1">Uncharacterized protein</fullName>
    </submittedName>
</protein>
<organism evidence="1 2">
    <name type="scientific">Planctomyces bekefii</name>
    <dbReference type="NCBI Taxonomy" id="1653850"/>
    <lineage>
        <taxon>Bacteria</taxon>
        <taxon>Pseudomonadati</taxon>
        <taxon>Planctomycetota</taxon>
        <taxon>Planctomycetia</taxon>
        <taxon>Planctomycetales</taxon>
        <taxon>Planctomycetaceae</taxon>
        <taxon>Planctomyces</taxon>
    </lineage>
</organism>
<gene>
    <name evidence="1" type="ORF">E3A20_02030</name>
</gene>
<proteinExistence type="predicted"/>
<comment type="caution">
    <text evidence="1">The sequence shown here is derived from an EMBL/GenBank/DDBJ whole genome shotgun (WGS) entry which is preliminary data.</text>
</comment>
<reference evidence="1 2" key="2">
    <citation type="submission" date="2019-08" db="EMBL/GenBank/DDBJ databases">
        <authorList>
            <person name="Henke P."/>
        </authorList>
    </citation>
    <scope>NUCLEOTIDE SEQUENCE [LARGE SCALE GENOMIC DNA]</scope>
    <source>
        <strain evidence="1">Phe10_nw2017</strain>
    </source>
</reference>
<sequence length="80" mass="8672">MKSFLQGLAVGGALVAATLMGYAYGTDREHDRNADELESMCRVNVGIGRPSFSNRCYMGEVMVGIETDYVLCADVNVDCN</sequence>